<accession>H8Z2W1</accession>
<protein>
    <submittedName>
        <fullName evidence="1">Uncharacterized protein</fullName>
    </submittedName>
</protein>
<dbReference type="HOGENOM" id="CLU_1739681_0_0_6"/>
<name>H8Z2W1_9GAMM</name>
<sequence>MGLTIKKKVEHFQNLLVNAESFSDSLNYFLDEIATDDSFMDGCQPLNNDNVIAVLLAVAESIHANAGGNEKDKAEAQVLQMNKKYKFAHGTCRIGKNMAILAYLRELDMGVAGLPSQADPSMVIFARFTGHGVEMPAGAIPAFDRSGYKH</sequence>
<dbReference type="STRING" id="631362.Thi970DRAFT_01920"/>
<evidence type="ECO:0000313" key="2">
    <source>
        <dbReference type="Proteomes" id="UP000002964"/>
    </source>
</evidence>
<evidence type="ECO:0000313" key="1">
    <source>
        <dbReference type="EMBL" id="EIC21697.1"/>
    </source>
</evidence>
<reference evidence="2" key="1">
    <citation type="submission" date="2011-06" db="EMBL/GenBank/DDBJ databases">
        <authorList>
            <consortium name="US DOE Joint Genome Institute (JGI-PGF)"/>
            <person name="Lucas S."/>
            <person name="Han J."/>
            <person name="Lapidus A."/>
            <person name="Cheng J.-F."/>
            <person name="Goodwin L."/>
            <person name="Pitluck S."/>
            <person name="Peters L."/>
            <person name="Land M.L."/>
            <person name="Hauser L."/>
            <person name="Vogl K."/>
            <person name="Liu Z."/>
            <person name="Overmann J."/>
            <person name="Frigaard N.-U."/>
            <person name="Bryant D.A."/>
            <person name="Woyke T.J."/>
        </authorList>
    </citation>
    <scope>NUCLEOTIDE SEQUENCE [LARGE SCALE GENOMIC DNA]</scope>
    <source>
        <strain evidence="2">970</strain>
    </source>
</reference>
<keyword evidence="2" id="KW-1185">Reference proteome</keyword>
<organism evidence="1 2">
    <name type="scientific">Thiorhodovibrio frisius</name>
    <dbReference type="NCBI Taxonomy" id="631362"/>
    <lineage>
        <taxon>Bacteria</taxon>
        <taxon>Pseudomonadati</taxon>
        <taxon>Pseudomonadota</taxon>
        <taxon>Gammaproteobacteria</taxon>
        <taxon>Chromatiales</taxon>
        <taxon>Chromatiaceae</taxon>
        <taxon>Thiorhodovibrio</taxon>
    </lineage>
</organism>
<dbReference type="AlphaFoldDB" id="H8Z2W1"/>
<dbReference type="EMBL" id="JH603169">
    <property type="protein sequence ID" value="EIC21697.1"/>
    <property type="molecule type" value="Genomic_DNA"/>
</dbReference>
<dbReference type="RefSeq" id="WP_009148282.1">
    <property type="nucleotide sequence ID" value="NZ_CP121471.1"/>
</dbReference>
<proteinExistence type="predicted"/>
<dbReference type="Proteomes" id="UP000002964">
    <property type="component" value="Unassembled WGS sequence"/>
</dbReference>
<reference evidence="1 2" key="2">
    <citation type="submission" date="2011-11" db="EMBL/GenBank/DDBJ databases">
        <authorList>
            <consortium name="US DOE Joint Genome Institute"/>
            <person name="Lucas S."/>
            <person name="Han J."/>
            <person name="Lapidus A."/>
            <person name="Cheng J.-F."/>
            <person name="Goodwin L."/>
            <person name="Pitluck S."/>
            <person name="Peters L."/>
            <person name="Ovchinnikova G."/>
            <person name="Zhang X."/>
            <person name="Detter J.C."/>
            <person name="Han C."/>
            <person name="Tapia R."/>
            <person name="Land M."/>
            <person name="Hauser L."/>
            <person name="Kyrpides N."/>
            <person name="Ivanova N."/>
            <person name="Pagani I."/>
            <person name="Vogl K."/>
            <person name="Liu Z."/>
            <person name="Overmann J."/>
            <person name="Frigaard N.-U."/>
            <person name="Bryant D."/>
            <person name="Woyke T."/>
        </authorList>
    </citation>
    <scope>NUCLEOTIDE SEQUENCE [LARGE SCALE GENOMIC DNA]</scope>
    <source>
        <strain evidence="1 2">970</strain>
    </source>
</reference>
<gene>
    <name evidence="1" type="ORF">Thi970DRAFT_01920</name>
</gene>